<reference evidence="2 3" key="1">
    <citation type="submission" date="2019-12" db="EMBL/GenBank/DDBJ databases">
        <title>Devosia maris sp. nov., isolated from the deep seawater.</title>
        <authorList>
            <person name="Liu Y."/>
        </authorList>
    </citation>
    <scope>NUCLEOTIDE SEQUENCE [LARGE SCALE GENOMIC DNA]</scope>
    <source>
        <strain evidence="2 3">L53-10-65</strain>
    </source>
</reference>
<keyword evidence="3" id="KW-1185">Reference proteome</keyword>
<keyword evidence="1" id="KW-0732">Signal</keyword>
<dbReference type="Proteomes" id="UP000438106">
    <property type="component" value="Unassembled WGS sequence"/>
</dbReference>
<evidence type="ECO:0000313" key="2">
    <source>
        <dbReference type="EMBL" id="MVT00686.1"/>
    </source>
</evidence>
<comment type="caution">
    <text evidence="2">The sequence shown here is derived from an EMBL/GenBank/DDBJ whole genome shotgun (WGS) entry which is preliminary data.</text>
</comment>
<organism evidence="2 3">
    <name type="scientific">Devosia marina</name>
    <dbReference type="NCBI Taxonomy" id="2683198"/>
    <lineage>
        <taxon>Bacteria</taxon>
        <taxon>Pseudomonadati</taxon>
        <taxon>Pseudomonadota</taxon>
        <taxon>Alphaproteobacteria</taxon>
        <taxon>Hyphomicrobiales</taxon>
        <taxon>Devosiaceae</taxon>
        <taxon>Devosia</taxon>
    </lineage>
</organism>
<accession>A0A7X3K539</accession>
<dbReference type="RefSeq" id="WP_157291496.1">
    <property type="nucleotide sequence ID" value="NZ_WQRF01000008.1"/>
</dbReference>
<gene>
    <name evidence="2" type="ORF">GO014_16805</name>
</gene>
<feature type="chain" id="PRO_5031206030" evidence="1">
    <location>
        <begin position="20"/>
        <end position="173"/>
    </location>
</feature>
<name>A0A7X3K539_9HYPH</name>
<proteinExistence type="predicted"/>
<evidence type="ECO:0000313" key="3">
    <source>
        <dbReference type="Proteomes" id="UP000438106"/>
    </source>
</evidence>
<dbReference type="EMBL" id="WQRF01000008">
    <property type="protein sequence ID" value="MVT00686.1"/>
    <property type="molecule type" value="Genomic_DNA"/>
</dbReference>
<protein>
    <submittedName>
        <fullName evidence="2">Uncharacterized protein</fullName>
    </submittedName>
</protein>
<dbReference type="AlphaFoldDB" id="A0A7X3K539"/>
<sequence length="173" mass="18143">MRLVLSLSCLFASAAIAVAQPEPFNPYGAALEALPLADARAILEATYGQLTDASQTMDPAFTASGITLLSTQDSDPPAVFLFCDDKMAGVMAPVPPSVAADILLPLSGPSQPAAEIFPTQTGVMLTFDTAEITVVYEGIGSKNSHVVLMYPEQVFRTMTLKSRCSDLAAQAAD</sequence>
<feature type="signal peptide" evidence="1">
    <location>
        <begin position="1"/>
        <end position="19"/>
    </location>
</feature>
<evidence type="ECO:0000256" key="1">
    <source>
        <dbReference type="SAM" id="SignalP"/>
    </source>
</evidence>